<evidence type="ECO:0000256" key="7">
    <source>
        <dbReference type="SAM" id="Phobius"/>
    </source>
</evidence>
<protein>
    <submittedName>
        <fullName evidence="8">Lipopolysaccharide biosynthesis protein</fullName>
    </submittedName>
</protein>
<feature type="transmembrane region" description="Helical" evidence="7">
    <location>
        <begin position="81"/>
        <end position="104"/>
    </location>
</feature>
<feature type="transmembrane region" description="Helical" evidence="7">
    <location>
        <begin position="12"/>
        <end position="32"/>
    </location>
</feature>
<evidence type="ECO:0000256" key="4">
    <source>
        <dbReference type="ARBA" id="ARBA00022692"/>
    </source>
</evidence>
<comment type="caution">
    <text evidence="8">The sequence shown here is derived from an EMBL/GenBank/DDBJ whole genome shotgun (WGS) entry which is preliminary data.</text>
</comment>
<feature type="transmembrane region" description="Helical" evidence="7">
    <location>
        <begin position="116"/>
        <end position="140"/>
    </location>
</feature>
<evidence type="ECO:0000256" key="2">
    <source>
        <dbReference type="ARBA" id="ARBA00007430"/>
    </source>
</evidence>
<dbReference type="EMBL" id="JBIGIB010000006">
    <property type="protein sequence ID" value="MFG6468716.1"/>
    <property type="molecule type" value="Genomic_DNA"/>
</dbReference>
<dbReference type="PANTHER" id="PTHR30250">
    <property type="entry name" value="PST FAMILY PREDICTED COLANIC ACID TRANSPORTER"/>
    <property type="match status" value="1"/>
</dbReference>
<comment type="subcellular location">
    <subcellularLocation>
        <location evidence="1">Cell membrane</location>
        <topology evidence="1">Multi-pass membrane protein</topology>
    </subcellularLocation>
</comment>
<dbReference type="Pfam" id="PF13440">
    <property type="entry name" value="Polysacc_synt_3"/>
    <property type="match status" value="1"/>
</dbReference>
<dbReference type="InterPro" id="IPR050833">
    <property type="entry name" value="Poly_Biosynth_Transport"/>
</dbReference>
<reference evidence="8 9" key="1">
    <citation type="submission" date="2024-08" db="EMBL/GenBank/DDBJ databases">
        <authorList>
            <person name="Lu H."/>
        </authorList>
    </citation>
    <scope>NUCLEOTIDE SEQUENCE [LARGE SCALE GENOMIC DNA]</scope>
    <source>
        <strain evidence="8 9">BYS87W</strain>
    </source>
</reference>
<organism evidence="8 9">
    <name type="scientific">Pelomonas baiyunensis</name>
    <dbReference type="NCBI Taxonomy" id="3299026"/>
    <lineage>
        <taxon>Bacteria</taxon>
        <taxon>Pseudomonadati</taxon>
        <taxon>Pseudomonadota</taxon>
        <taxon>Betaproteobacteria</taxon>
        <taxon>Burkholderiales</taxon>
        <taxon>Sphaerotilaceae</taxon>
        <taxon>Roseateles</taxon>
    </lineage>
</organism>
<keyword evidence="6 7" id="KW-0472">Membrane</keyword>
<keyword evidence="5 7" id="KW-1133">Transmembrane helix</keyword>
<evidence type="ECO:0000313" key="8">
    <source>
        <dbReference type="EMBL" id="MFG6468716.1"/>
    </source>
</evidence>
<evidence type="ECO:0000256" key="1">
    <source>
        <dbReference type="ARBA" id="ARBA00004651"/>
    </source>
</evidence>
<dbReference type="Proteomes" id="UP001606303">
    <property type="component" value="Unassembled WGS sequence"/>
</dbReference>
<sequence>MSIATFWRDVRWQAMGNTLAQAIGILGLPVLTRLYTPADMAAQAVFLQFAMFFAGVMTLRYEYLVQLPRADQEAFSLVKWVVALAAVGTAVFTPLVLLVVALWPGSEATAGGASRWAAWLWLTPATAALISVSMAVQHLVQRLGHFKSSGMGEVAAKSGFIGFGALAALMHVGTAGILLTTGFGALAKLLVLRASNAFQWGQVLPRPSWRRTAWQPLQSVAHAHRHLSFSMVMSHLSGTVTGMAPILFISAAYGDSQLGQFNLVAMTIFLPASLIGTAIGQVFYQRAAKQWADGEGFAPLWRQTASRLTLIGVPVYAAIAILSPWAYPFLFGAQWEPAGALAPWMALPALCAFVSTPLERSCLVTGRWKYQMGWHGARAVTTLAVVGIAHHLQLPLPTFMELLVVQMATLYLIDLGMEYRFAHLRPGL</sequence>
<feature type="transmembrane region" description="Helical" evidence="7">
    <location>
        <begin position="260"/>
        <end position="284"/>
    </location>
</feature>
<name>A0ABW7H3W1_9BURK</name>
<evidence type="ECO:0000256" key="6">
    <source>
        <dbReference type="ARBA" id="ARBA00023136"/>
    </source>
</evidence>
<evidence type="ECO:0000313" key="9">
    <source>
        <dbReference type="Proteomes" id="UP001606303"/>
    </source>
</evidence>
<proteinExistence type="inferred from homology"/>
<feature type="transmembrane region" description="Helical" evidence="7">
    <location>
        <begin position="232"/>
        <end position="254"/>
    </location>
</feature>
<feature type="transmembrane region" description="Helical" evidence="7">
    <location>
        <begin position="44"/>
        <end position="61"/>
    </location>
</feature>
<keyword evidence="3" id="KW-1003">Cell membrane</keyword>
<feature type="transmembrane region" description="Helical" evidence="7">
    <location>
        <begin position="305"/>
        <end position="326"/>
    </location>
</feature>
<keyword evidence="9" id="KW-1185">Reference proteome</keyword>
<gene>
    <name evidence="8" type="ORF">ACG01O_18985</name>
</gene>
<comment type="similarity">
    <text evidence="2">Belongs to the polysaccharide synthase family.</text>
</comment>
<dbReference type="PANTHER" id="PTHR30250:SF10">
    <property type="entry name" value="LIPOPOLYSACCHARIDE BIOSYNTHESIS PROTEIN WZXC"/>
    <property type="match status" value="1"/>
</dbReference>
<feature type="transmembrane region" description="Helical" evidence="7">
    <location>
        <begin position="160"/>
        <end position="186"/>
    </location>
</feature>
<evidence type="ECO:0000256" key="3">
    <source>
        <dbReference type="ARBA" id="ARBA00022475"/>
    </source>
</evidence>
<evidence type="ECO:0000256" key="5">
    <source>
        <dbReference type="ARBA" id="ARBA00022989"/>
    </source>
</evidence>
<keyword evidence="4 7" id="KW-0812">Transmembrane</keyword>
<dbReference type="RefSeq" id="WP_394386977.1">
    <property type="nucleotide sequence ID" value="NZ_JBIGIB010000006.1"/>
</dbReference>
<accession>A0ABW7H3W1</accession>